<evidence type="ECO:0000313" key="3">
    <source>
        <dbReference type="Proteomes" id="UP001602119"/>
    </source>
</evidence>
<reference evidence="2 3" key="1">
    <citation type="submission" date="2024-10" db="EMBL/GenBank/DDBJ databases">
        <title>The Natural Products Discovery Center: Release of the First 8490 Sequenced Strains for Exploring Actinobacteria Biosynthetic Diversity.</title>
        <authorList>
            <person name="Kalkreuter E."/>
            <person name="Kautsar S.A."/>
            <person name="Yang D."/>
            <person name="Bader C.D."/>
            <person name="Teijaro C.N."/>
            <person name="Fluegel L."/>
            <person name="Davis C.M."/>
            <person name="Simpson J.R."/>
            <person name="Lauterbach L."/>
            <person name="Steele A.D."/>
            <person name="Gui C."/>
            <person name="Meng S."/>
            <person name="Li G."/>
            <person name="Viehrig K."/>
            <person name="Ye F."/>
            <person name="Su P."/>
            <person name="Kiefer A.F."/>
            <person name="Nichols A."/>
            <person name="Cepeda A.J."/>
            <person name="Yan W."/>
            <person name="Fan B."/>
            <person name="Jiang Y."/>
            <person name="Adhikari A."/>
            <person name="Zheng C.-J."/>
            <person name="Schuster L."/>
            <person name="Cowan T.M."/>
            <person name="Smanski M.J."/>
            <person name="Chevrette M.G."/>
            <person name="De Carvalho L.P.S."/>
            <person name="Shen B."/>
        </authorList>
    </citation>
    <scope>NUCLEOTIDE SEQUENCE [LARGE SCALE GENOMIC DNA]</scope>
    <source>
        <strain evidence="2 3">NPDC001281</strain>
    </source>
</reference>
<name>A0ABW6VE78_MICFU</name>
<evidence type="ECO:0000256" key="1">
    <source>
        <dbReference type="SAM" id="MobiDB-lite"/>
    </source>
</evidence>
<feature type="region of interest" description="Disordered" evidence="1">
    <location>
        <begin position="72"/>
        <end position="108"/>
    </location>
</feature>
<gene>
    <name evidence="2" type="ORF">ACFY05_32960</name>
</gene>
<keyword evidence="3" id="KW-1185">Reference proteome</keyword>
<dbReference type="Proteomes" id="UP001602119">
    <property type="component" value="Unassembled WGS sequence"/>
</dbReference>
<dbReference type="RefSeq" id="WP_387346153.1">
    <property type="nucleotide sequence ID" value="NZ_JBIAXI010000024.1"/>
</dbReference>
<proteinExistence type="predicted"/>
<organism evidence="2 3">
    <name type="scientific">Microtetraspora fusca</name>
    <dbReference type="NCBI Taxonomy" id="1997"/>
    <lineage>
        <taxon>Bacteria</taxon>
        <taxon>Bacillati</taxon>
        <taxon>Actinomycetota</taxon>
        <taxon>Actinomycetes</taxon>
        <taxon>Streptosporangiales</taxon>
        <taxon>Streptosporangiaceae</taxon>
        <taxon>Microtetraspora</taxon>
    </lineage>
</organism>
<protein>
    <submittedName>
        <fullName evidence="2">Uncharacterized protein</fullName>
    </submittedName>
</protein>
<accession>A0ABW6VE78</accession>
<feature type="compositionally biased region" description="Basic and acidic residues" evidence="1">
    <location>
        <begin position="88"/>
        <end position="99"/>
    </location>
</feature>
<evidence type="ECO:0000313" key="2">
    <source>
        <dbReference type="EMBL" id="MFF4777649.1"/>
    </source>
</evidence>
<dbReference type="EMBL" id="JBIAXI010000024">
    <property type="protein sequence ID" value="MFF4777649.1"/>
    <property type="molecule type" value="Genomic_DNA"/>
</dbReference>
<comment type="caution">
    <text evidence="2">The sequence shown here is derived from an EMBL/GenBank/DDBJ whole genome shotgun (WGS) entry which is preliminary data.</text>
</comment>
<sequence>MTYPPFGLTEPEAETLIRFAAAFGDEALSSCRSESWNGELSDAAWATIESFSDGMEVLKLGAVTWKTIETIETGEPATATPPQQARTRTPEADALDLVRRPAQRGPAR</sequence>